<dbReference type="GO" id="GO:0005737">
    <property type="term" value="C:cytoplasm"/>
    <property type="evidence" value="ECO:0007669"/>
    <property type="project" value="UniProtKB-SubCell"/>
</dbReference>
<dbReference type="GO" id="GO:0030163">
    <property type="term" value="P:protein catabolic process"/>
    <property type="evidence" value="ECO:0007669"/>
    <property type="project" value="UniProtKB-UniRule"/>
</dbReference>
<dbReference type="Pfam" id="PF03588">
    <property type="entry name" value="Leu_Phe_trans"/>
    <property type="match status" value="1"/>
</dbReference>
<evidence type="ECO:0000313" key="16">
    <source>
        <dbReference type="EMBL" id="ODJ87006.1"/>
    </source>
</evidence>
<dbReference type="InterPro" id="IPR042203">
    <property type="entry name" value="Leu/Phe-tRNA_Trfase_C"/>
</dbReference>
<comment type="similarity">
    <text evidence="9 15">Belongs to the L/F-transferase family.</text>
</comment>
<dbReference type="PANTHER" id="PTHR30098">
    <property type="entry name" value="LEUCYL/PHENYLALANYL-TRNA--PROTEIN TRANSFERASE"/>
    <property type="match status" value="1"/>
</dbReference>
<accession>A0A7Z0VKJ2</accession>
<reference evidence="16 17" key="1">
    <citation type="submission" date="2016-06" db="EMBL/GenBank/DDBJ databases">
        <title>Genome sequence of endosymbiont of Candidatus Endolucinida thiodiazotropha.</title>
        <authorList>
            <person name="Poehlein A."/>
            <person name="Koenig S."/>
            <person name="Heiden S.E."/>
            <person name="Thuermer A."/>
            <person name="Voget S."/>
            <person name="Daniel R."/>
            <person name="Markert S."/>
            <person name="Gros O."/>
            <person name="Schweder T."/>
        </authorList>
    </citation>
    <scope>NUCLEOTIDE SEQUENCE [LARGE SCALE GENOMIC DNA]</scope>
    <source>
        <strain evidence="16 17">COS</strain>
    </source>
</reference>
<evidence type="ECO:0000313" key="17">
    <source>
        <dbReference type="Proteomes" id="UP000094769"/>
    </source>
</evidence>
<dbReference type="AlphaFoldDB" id="A0A7Z0VKJ2"/>
<dbReference type="Gene3D" id="3.30.70.3550">
    <property type="entry name" value="Leucyl/phenylalanyl-tRNA-protein transferase, N-terminal domain"/>
    <property type="match status" value="1"/>
</dbReference>
<evidence type="ECO:0000256" key="8">
    <source>
        <dbReference type="ARBA" id="ARBA00054043"/>
    </source>
</evidence>
<evidence type="ECO:0000256" key="15">
    <source>
        <dbReference type="HAMAP-Rule" id="MF_00688"/>
    </source>
</evidence>
<comment type="subcellular location">
    <subcellularLocation>
        <location evidence="1 15">Cytoplasm</location>
    </subcellularLocation>
</comment>
<evidence type="ECO:0000256" key="10">
    <source>
        <dbReference type="ARBA" id="ARBA00066767"/>
    </source>
</evidence>
<protein>
    <recommendedName>
        <fullName evidence="11 15">Leucyl/phenylalanyl-tRNA--protein transferase</fullName>
        <ecNumber evidence="10 15">2.3.2.6</ecNumber>
    </recommendedName>
    <alternativeName>
        <fullName evidence="12 15">L/F-transferase</fullName>
    </alternativeName>
    <alternativeName>
        <fullName evidence="13 15">Leucyltransferase</fullName>
    </alternativeName>
    <alternativeName>
        <fullName evidence="14 15">Phenyalanyltransferase</fullName>
    </alternativeName>
</protein>
<dbReference type="GO" id="GO:0008914">
    <property type="term" value="F:leucyl-tRNA--protein transferase activity"/>
    <property type="evidence" value="ECO:0007669"/>
    <property type="project" value="UniProtKB-UniRule"/>
</dbReference>
<evidence type="ECO:0000256" key="13">
    <source>
        <dbReference type="ARBA" id="ARBA00077165"/>
    </source>
</evidence>
<keyword evidence="17" id="KW-1185">Reference proteome</keyword>
<comment type="catalytic activity">
    <reaction evidence="7 15">
        <text>N-terminal L-lysyl-[protein] + L-leucyl-tRNA(Leu) = N-terminal L-leucyl-L-lysyl-[protein] + tRNA(Leu) + H(+)</text>
        <dbReference type="Rhea" id="RHEA:12340"/>
        <dbReference type="Rhea" id="RHEA-COMP:9613"/>
        <dbReference type="Rhea" id="RHEA-COMP:9622"/>
        <dbReference type="Rhea" id="RHEA-COMP:12670"/>
        <dbReference type="Rhea" id="RHEA-COMP:12671"/>
        <dbReference type="ChEBI" id="CHEBI:15378"/>
        <dbReference type="ChEBI" id="CHEBI:65249"/>
        <dbReference type="ChEBI" id="CHEBI:78442"/>
        <dbReference type="ChEBI" id="CHEBI:78494"/>
        <dbReference type="ChEBI" id="CHEBI:133043"/>
        <dbReference type="EC" id="2.3.2.6"/>
    </reaction>
</comment>
<keyword evidence="4 15" id="KW-0012">Acyltransferase</keyword>
<comment type="function">
    <text evidence="8 15">Functions in the N-end rule pathway of protein degradation where it conjugates Leu, Phe and, less efficiently, Met from aminoacyl-tRNAs to the N-termini of proteins containing an N-terminal arginine or lysine.</text>
</comment>
<name>A0A7Z0VKJ2_9GAMM</name>
<evidence type="ECO:0000256" key="7">
    <source>
        <dbReference type="ARBA" id="ARBA00051538"/>
    </source>
</evidence>
<dbReference type="FunFam" id="3.30.70.3550:FF:000001">
    <property type="entry name" value="Leucyl/phenylalanyl-tRNA--protein transferase"/>
    <property type="match status" value="1"/>
</dbReference>
<evidence type="ECO:0000256" key="5">
    <source>
        <dbReference type="ARBA" id="ARBA00050607"/>
    </source>
</evidence>
<evidence type="ECO:0000256" key="11">
    <source>
        <dbReference type="ARBA" id="ARBA00074372"/>
    </source>
</evidence>
<dbReference type="EMBL" id="MARB01000015">
    <property type="protein sequence ID" value="ODJ87006.1"/>
    <property type="molecule type" value="Genomic_DNA"/>
</dbReference>
<dbReference type="Gene3D" id="3.40.630.70">
    <property type="entry name" value="Leucyl/phenylalanyl-tRNA-protein transferase, C-terminal domain"/>
    <property type="match status" value="1"/>
</dbReference>
<dbReference type="OrthoDB" id="9790282at2"/>
<comment type="catalytic activity">
    <reaction evidence="6 15">
        <text>N-terminal L-arginyl-[protein] + L-leucyl-tRNA(Leu) = N-terminal L-leucyl-L-arginyl-[protein] + tRNA(Leu) + H(+)</text>
        <dbReference type="Rhea" id="RHEA:50416"/>
        <dbReference type="Rhea" id="RHEA-COMP:9613"/>
        <dbReference type="Rhea" id="RHEA-COMP:9622"/>
        <dbReference type="Rhea" id="RHEA-COMP:12672"/>
        <dbReference type="Rhea" id="RHEA-COMP:12673"/>
        <dbReference type="ChEBI" id="CHEBI:15378"/>
        <dbReference type="ChEBI" id="CHEBI:64719"/>
        <dbReference type="ChEBI" id="CHEBI:78442"/>
        <dbReference type="ChEBI" id="CHEBI:78494"/>
        <dbReference type="ChEBI" id="CHEBI:133044"/>
        <dbReference type="EC" id="2.3.2.6"/>
    </reaction>
</comment>
<gene>
    <name evidence="15 16" type="primary">aat</name>
    <name evidence="16" type="ORF">CODIS_27550</name>
</gene>
<evidence type="ECO:0000256" key="4">
    <source>
        <dbReference type="ARBA" id="ARBA00023315"/>
    </source>
</evidence>
<comment type="caution">
    <text evidence="16">The sequence shown here is derived from an EMBL/GenBank/DDBJ whole genome shotgun (WGS) entry which is preliminary data.</text>
</comment>
<dbReference type="RefSeq" id="WP_069125974.1">
    <property type="nucleotide sequence ID" value="NZ_MARB01000015.1"/>
</dbReference>
<evidence type="ECO:0000256" key="2">
    <source>
        <dbReference type="ARBA" id="ARBA00022490"/>
    </source>
</evidence>
<evidence type="ECO:0000256" key="14">
    <source>
        <dbReference type="ARBA" id="ARBA00083640"/>
    </source>
</evidence>
<dbReference type="HAMAP" id="MF_00688">
    <property type="entry name" value="Leu_Phe_trans"/>
    <property type="match status" value="1"/>
</dbReference>
<dbReference type="Proteomes" id="UP000094769">
    <property type="component" value="Unassembled WGS sequence"/>
</dbReference>
<dbReference type="FunFam" id="3.40.630.70:FF:000001">
    <property type="entry name" value="Leucyl/phenylalanyl-tRNA--protein transferase"/>
    <property type="match status" value="1"/>
</dbReference>
<dbReference type="InterPro" id="IPR016181">
    <property type="entry name" value="Acyl_CoA_acyltransferase"/>
</dbReference>
<dbReference type="EC" id="2.3.2.6" evidence="10 15"/>
<dbReference type="NCBIfam" id="TIGR00667">
    <property type="entry name" value="aat"/>
    <property type="match status" value="1"/>
</dbReference>
<dbReference type="SUPFAM" id="SSF55729">
    <property type="entry name" value="Acyl-CoA N-acyltransferases (Nat)"/>
    <property type="match status" value="1"/>
</dbReference>
<evidence type="ECO:0000256" key="3">
    <source>
        <dbReference type="ARBA" id="ARBA00022679"/>
    </source>
</evidence>
<evidence type="ECO:0000256" key="9">
    <source>
        <dbReference type="ARBA" id="ARBA00061535"/>
    </source>
</evidence>
<dbReference type="InterPro" id="IPR042221">
    <property type="entry name" value="Leu/Phe-tRNA_Trfase_N"/>
</dbReference>
<sequence>MIFVLDDNPDTPFPDVSLAEREPDGLLAVGGDLTPQRLIQAYQLGIFPWFTEGEPILWWSPDPRTVLYPEKIKISRSLRKVLKKNVYKVSFDQDFEAVIRGCAAPRENSPGTWLVPEMIDAYRQQHQLGMAHSVEVWRNDELVGGLYGMAIGAVFFGESMFSRTSDSSKIALVHLSRRLTQWGFKMIDCQVYTNHLASLGAEEIPRSSFCTDLDRWTRLEGRTGSWADQGRHFPEIDIC</sequence>
<proteinExistence type="inferred from homology"/>
<evidence type="ECO:0000256" key="12">
    <source>
        <dbReference type="ARBA" id="ARBA00077136"/>
    </source>
</evidence>
<comment type="catalytic activity">
    <reaction evidence="5 15">
        <text>L-phenylalanyl-tRNA(Phe) + an N-terminal L-alpha-aminoacyl-[protein] = an N-terminal L-phenylalanyl-L-alpha-aminoacyl-[protein] + tRNA(Phe)</text>
        <dbReference type="Rhea" id="RHEA:43632"/>
        <dbReference type="Rhea" id="RHEA-COMP:9668"/>
        <dbReference type="Rhea" id="RHEA-COMP:9699"/>
        <dbReference type="Rhea" id="RHEA-COMP:10636"/>
        <dbReference type="Rhea" id="RHEA-COMP:10637"/>
        <dbReference type="ChEBI" id="CHEBI:78442"/>
        <dbReference type="ChEBI" id="CHEBI:78531"/>
        <dbReference type="ChEBI" id="CHEBI:78597"/>
        <dbReference type="ChEBI" id="CHEBI:83561"/>
        <dbReference type="EC" id="2.3.2.6"/>
    </reaction>
</comment>
<evidence type="ECO:0000256" key="1">
    <source>
        <dbReference type="ARBA" id="ARBA00004496"/>
    </source>
</evidence>
<keyword evidence="3 15" id="KW-0808">Transferase</keyword>
<organism evidence="16 17">
    <name type="scientific">Candidatus Thiodiazotropha endolucinida</name>
    <dbReference type="NCBI Taxonomy" id="1655433"/>
    <lineage>
        <taxon>Bacteria</taxon>
        <taxon>Pseudomonadati</taxon>
        <taxon>Pseudomonadota</taxon>
        <taxon>Gammaproteobacteria</taxon>
        <taxon>Chromatiales</taxon>
        <taxon>Sedimenticolaceae</taxon>
        <taxon>Candidatus Thiodiazotropha</taxon>
    </lineage>
</organism>
<keyword evidence="2 15" id="KW-0963">Cytoplasm</keyword>
<dbReference type="InterPro" id="IPR004616">
    <property type="entry name" value="Leu/Phe-tRNA_Trfase"/>
</dbReference>
<evidence type="ECO:0000256" key="6">
    <source>
        <dbReference type="ARBA" id="ARBA00050652"/>
    </source>
</evidence>
<dbReference type="PANTHER" id="PTHR30098:SF2">
    <property type="entry name" value="LEUCYL_PHENYLALANYL-TRNA--PROTEIN TRANSFERASE"/>
    <property type="match status" value="1"/>
</dbReference>